<gene>
    <name evidence="1" type="ORF">O9K51_00090</name>
</gene>
<accession>A0AB34G421</accession>
<dbReference type="Proteomes" id="UP001163105">
    <property type="component" value="Unassembled WGS sequence"/>
</dbReference>
<dbReference type="EMBL" id="JAQHRD010000001">
    <property type="protein sequence ID" value="KAJ6445331.1"/>
    <property type="molecule type" value="Genomic_DNA"/>
</dbReference>
<evidence type="ECO:0000313" key="2">
    <source>
        <dbReference type="Proteomes" id="UP001163105"/>
    </source>
</evidence>
<name>A0AB34G421_9HYPO</name>
<dbReference type="AlphaFoldDB" id="A0AB34G421"/>
<keyword evidence="2" id="KW-1185">Reference proteome</keyword>
<protein>
    <submittedName>
        <fullName evidence="1">Aspercryptin biosynthesis cluster protein B</fullName>
    </submittedName>
</protein>
<reference evidence="1" key="1">
    <citation type="submission" date="2023-01" db="EMBL/GenBank/DDBJ databases">
        <title>The growth and conidiation of Purpureocillium lavendulum are regulated by nitrogen source and histone H3K14 acetylation.</title>
        <authorList>
            <person name="Tang P."/>
            <person name="Han J."/>
            <person name="Zhang C."/>
            <person name="Tang P."/>
            <person name="Qi F."/>
            <person name="Zhang K."/>
            <person name="Liang L."/>
        </authorList>
    </citation>
    <scope>NUCLEOTIDE SEQUENCE</scope>
    <source>
        <strain evidence="1">YMF1.00683</strain>
    </source>
</reference>
<comment type="caution">
    <text evidence="1">The sequence shown here is derived from an EMBL/GenBank/DDBJ whole genome shotgun (WGS) entry which is preliminary data.</text>
</comment>
<organism evidence="1 2">
    <name type="scientific">Purpureocillium lavendulum</name>
    <dbReference type="NCBI Taxonomy" id="1247861"/>
    <lineage>
        <taxon>Eukaryota</taxon>
        <taxon>Fungi</taxon>
        <taxon>Dikarya</taxon>
        <taxon>Ascomycota</taxon>
        <taxon>Pezizomycotina</taxon>
        <taxon>Sordariomycetes</taxon>
        <taxon>Hypocreomycetidae</taxon>
        <taxon>Hypocreales</taxon>
        <taxon>Ophiocordycipitaceae</taxon>
        <taxon>Purpureocillium</taxon>
    </lineage>
</organism>
<sequence>MRDLVTSIPGVAIFTTTAKMGAFGPLEPVMQTIGFASSVLGIINFAAANTPSKPARGATVRIKVGTSGKDDAQTDGTVNTVYGWDIDNLYLGKVEGSFIEAGDIADYTIDSFSGGTRAEYIGVDAGKNAICIAWITVKMFDGTTGGAWTGDVGHYCGPSWYPQHERAGWTDDKQTKEYVPKCTWIDKDHSNKIKSAALKFSSSGYGDKVTETLKKAKVCSLTAFGPDSGRPAKRELRKREPWMEKRLVVSALEQHTAKEVCESKTSWGPDFVGSDGMFCDMDSHTLAPLCSTENVDGCVNINNGTKTVTKRSSVARREVEHVIRSYESIANWL</sequence>
<proteinExistence type="predicted"/>
<evidence type="ECO:0000313" key="1">
    <source>
        <dbReference type="EMBL" id="KAJ6445331.1"/>
    </source>
</evidence>